<evidence type="ECO:0000256" key="3">
    <source>
        <dbReference type="ARBA" id="ARBA00023125"/>
    </source>
</evidence>
<dbReference type="InterPro" id="IPR005119">
    <property type="entry name" value="LysR_subst-bd"/>
</dbReference>
<organism evidence="6 7">
    <name type="scientific">Pseudomonas vanderleydeniana</name>
    <dbReference type="NCBI Taxonomy" id="2745495"/>
    <lineage>
        <taxon>Bacteria</taxon>
        <taxon>Pseudomonadati</taxon>
        <taxon>Pseudomonadota</taxon>
        <taxon>Gammaproteobacteria</taxon>
        <taxon>Pseudomonadales</taxon>
        <taxon>Pseudomonadaceae</taxon>
        <taxon>Pseudomonas</taxon>
    </lineage>
</organism>
<dbReference type="PANTHER" id="PTHR30419:SF2">
    <property type="entry name" value="LYSR FAMILY TRANSCRIPTIONAL REGULATOR"/>
    <property type="match status" value="1"/>
</dbReference>
<dbReference type="InterPro" id="IPR000847">
    <property type="entry name" value="LysR_HTH_N"/>
</dbReference>
<reference evidence="6 7" key="2">
    <citation type="journal article" date="2021" name="Microorganisms">
        <title>The Ever-Expanding Pseudomonas Genus: Description of 43 New Species and Partition of the Pseudomonas putida Group.</title>
        <authorList>
            <person name="Girard L."/>
            <person name="Lood C."/>
            <person name="Hofte M."/>
            <person name="Vandamme P."/>
            <person name="Rokni-Zadeh H."/>
            <person name="van Noort V."/>
            <person name="Lavigne R."/>
            <person name="De Mot R."/>
        </authorList>
    </citation>
    <scope>NUCLEOTIDE SEQUENCE [LARGE SCALE GENOMIC DNA]</scope>
    <source>
        <strain evidence="6 7">RW8P3</strain>
    </source>
</reference>
<gene>
    <name evidence="6" type="ORF">HU752_021805</name>
</gene>
<dbReference type="SUPFAM" id="SSF46785">
    <property type="entry name" value="Winged helix' DNA-binding domain"/>
    <property type="match status" value="1"/>
</dbReference>
<evidence type="ECO:0000256" key="4">
    <source>
        <dbReference type="ARBA" id="ARBA00023163"/>
    </source>
</evidence>
<dbReference type="Gene3D" id="3.40.190.290">
    <property type="match status" value="1"/>
</dbReference>
<dbReference type="Pfam" id="PF03466">
    <property type="entry name" value="LysR_substrate"/>
    <property type="match status" value="1"/>
</dbReference>
<dbReference type="InterPro" id="IPR050950">
    <property type="entry name" value="HTH-type_LysR_regulators"/>
</dbReference>
<dbReference type="InterPro" id="IPR036388">
    <property type="entry name" value="WH-like_DNA-bd_sf"/>
</dbReference>
<comment type="similarity">
    <text evidence="1">Belongs to the LysR transcriptional regulatory family.</text>
</comment>
<keyword evidence="4" id="KW-0804">Transcription</keyword>
<evidence type="ECO:0000256" key="1">
    <source>
        <dbReference type="ARBA" id="ARBA00009437"/>
    </source>
</evidence>
<dbReference type="GO" id="GO:0003677">
    <property type="term" value="F:DNA binding"/>
    <property type="evidence" value="ECO:0007669"/>
    <property type="project" value="UniProtKB-KW"/>
</dbReference>
<dbReference type="PROSITE" id="PS50931">
    <property type="entry name" value="HTH_LYSR"/>
    <property type="match status" value="1"/>
</dbReference>
<dbReference type="Proteomes" id="UP000634530">
    <property type="component" value="Chromosome"/>
</dbReference>
<keyword evidence="2" id="KW-0805">Transcription regulation</keyword>
<dbReference type="Pfam" id="PF00126">
    <property type="entry name" value="HTH_1"/>
    <property type="match status" value="1"/>
</dbReference>
<keyword evidence="3" id="KW-0238">DNA-binding</keyword>
<protein>
    <submittedName>
        <fullName evidence="6">LysR family transcriptional regulator</fullName>
    </submittedName>
</protein>
<dbReference type="PANTHER" id="PTHR30419">
    <property type="entry name" value="HTH-TYPE TRANSCRIPTIONAL REGULATOR YBHD"/>
    <property type="match status" value="1"/>
</dbReference>
<dbReference type="CDD" id="cd08421">
    <property type="entry name" value="PBP2_LTTR_like_1"/>
    <property type="match status" value="1"/>
</dbReference>
<evidence type="ECO:0000313" key="6">
    <source>
        <dbReference type="EMBL" id="QXI26552.1"/>
    </source>
</evidence>
<dbReference type="AlphaFoldDB" id="A0A9E6PHJ9"/>
<dbReference type="GO" id="GO:0005829">
    <property type="term" value="C:cytosol"/>
    <property type="evidence" value="ECO:0007669"/>
    <property type="project" value="TreeGrafter"/>
</dbReference>
<evidence type="ECO:0000313" key="7">
    <source>
        <dbReference type="Proteomes" id="UP000634530"/>
    </source>
</evidence>
<keyword evidence="7" id="KW-1185">Reference proteome</keyword>
<dbReference type="GO" id="GO:0003700">
    <property type="term" value="F:DNA-binding transcription factor activity"/>
    <property type="evidence" value="ECO:0007669"/>
    <property type="project" value="InterPro"/>
</dbReference>
<feature type="domain" description="HTH lysR-type" evidence="5">
    <location>
        <begin position="61"/>
        <end position="118"/>
    </location>
</feature>
<dbReference type="SUPFAM" id="SSF53850">
    <property type="entry name" value="Periplasmic binding protein-like II"/>
    <property type="match status" value="1"/>
</dbReference>
<evidence type="ECO:0000259" key="5">
    <source>
        <dbReference type="PROSITE" id="PS50931"/>
    </source>
</evidence>
<dbReference type="EMBL" id="CP077093">
    <property type="protein sequence ID" value="QXI26552.1"/>
    <property type="molecule type" value="Genomic_DNA"/>
</dbReference>
<dbReference type="KEGG" id="pvw:HU752_021805"/>
<proteinExistence type="inferred from homology"/>
<dbReference type="InterPro" id="IPR036390">
    <property type="entry name" value="WH_DNA-bd_sf"/>
</dbReference>
<sequence length="355" mass="38579">MVQVVDHHARSCSSVGHLPAHCLSRKAIIAPISASEHFNFFHYGFHSGNPGYRCVHNLLQLDLLSLRLLVLAADSKNLTKAAEQAHLTLSAASKRLAELERVTGCTLFIRLPRGLQITPAGQGLAQHARLMLDNAQRLAHDATDFANGVRGHLRLFANTSAVIQFLPQDLADFLGTHPDIRISLEEALSDMTVQALKDGKADIGIFADNVPTNGLEVRPYRQDQLVVLVPADHPLVRHGSVSLVETLEYDFVALNQGSSLLERIRQAAASAGGLLKVRIQVSSFDGICRMIEAGLGIGILPLGSVRPEVLQRKLRAIHLRDAWASRTLNVGVVEAARLSPEAANLFHYLTTVQAG</sequence>
<accession>A0A9E6PHJ9</accession>
<evidence type="ECO:0000256" key="2">
    <source>
        <dbReference type="ARBA" id="ARBA00023015"/>
    </source>
</evidence>
<reference evidence="6 7" key="1">
    <citation type="journal article" date="2020" name="Microorganisms">
        <title>Reliable Identification of Environmental Pseudomonas Isolates Using the rpoD Gene.</title>
        <authorList>
            <consortium name="The Broad Institute Genome Sequencing Platform"/>
            <person name="Girard L."/>
            <person name="Lood C."/>
            <person name="Rokni-Zadeh H."/>
            <person name="van Noort V."/>
            <person name="Lavigne R."/>
            <person name="De Mot R."/>
        </authorList>
    </citation>
    <scope>NUCLEOTIDE SEQUENCE [LARGE SCALE GENOMIC DNA]</scope>
    <source>
        <strain evidence="6 7">RW8P3</strain>
    </source>
</reference>
<dbReference type="Gene3D" id="1.10.10.10">
    <property type="entry name" value="Winged helix-like DNA-binding domain superfamily/Winged helix DNA-binding domain"/>
    <property type="match status" value="1"/>
</dbReference>
<name>A0A9E6PHJ9_9PSED</name>